<evidence type="ECO:0000313" key="2">
    <source>
        <dbReference type="Proteomes" id="UP000219271"/>
    </source>
</evidence>
<gene>
    <name evidence="1" type="ORF">SAMN06273570_3243</name>
</gene>
<sequence length="63" mass="7317">MNNKKPSAVVATHFTPETIAWLDKVRGKKSRQAWLARLIKDMRLDYELELIIEEHINSPSQQA</sequence>
<dbReference type="AlphaFoldDB" id="A0A286BXE2"/>
<reference evidence="2" key="1">
    <citation type="submission" date="2017-09" db="EMBL/GenBank/DDBJ databases">
        <authorList>
            <person name="Varghese N."/>
            <person name="Submissions S."/>
        </authorList>
    </citation>
    <scope>NUCLEOTIDE SEQUENCE [LARGE SCALE GENOMIC DNA]</scope>
    <source>
        <strain evidence="2">JKS000234</strain>
    </source>
</reference>
<dbReference type="Proteomes" id="UP000219271">
    <property type="component" value="Unassembled WGS sequence"/>
</dbReference>
<dbReference type="RefSeq" id="WP_099686942.1">
    <property type="nucleotide sequence ID" value="NZ_OCMY01000001.1"/>
</dbReference>
<dbReference type="OrthoDB" id="9863880at2"/>
<dbReference type="EMBL" id="OCMY01000001">
    <property type="protein sequence ID" value="SOD38810.1"/>
    <property type="molecule type" value="Genomic_DNA"/>
</dbReference>
<organism evidence="1 2">
    <name type="scientific">Candidatus Pantoea floridensis</name>
    <dbReference type="NCBI Taxonomy" id="1938870"/>
    <lineage>
        <taxon>Bacteria</taxon>
        <taxon>Pseudomonadati</taxon>
        <taxon>Pseudomonadota</taxon>
        <taxon>Gammaproteobacteria</taxon>
        <taxon>Enterobacterales</taxon>
        <taxon>Erwiniaceae</taxon>
        <taxon>Pantoea</taxon>
    </lineage>
</organism>
<accession>A0A286BXE2</accession>
<evidence type="ECO:0000313" key="1">
    <source>
        <dbReference type="EMBL" id="SOD38810.1"/>
    </source>
</evidence>
<keyword evidence="2" id="KW-1185">Reference proteome</keyword>
<proteinExistence type="predicted"/>
<protein>
    <submittedName>
        <fullName evidence="1">Uncharacterized protein</fullName>
    </submittedName>
</protein>
<name>A0A286BXE2_9GAMM</name>